<sequence>MTPNNGIAPPQNEPEGTHAHLNLRLGNQQHPAHPSSSGMRAQDRAPPPPGSGHPTPAPLGMKPSNTSTRTVGISNLPRIPQHNSALTPDNQNDHSSHQQQENDGPRPRVARPNEQRASPPPSPPYISDEEFEALKARSGILKEQEERKASIPGMVPGFKANPLTHGDHLSLLHSSDGFLHSQRTYCRLSSCAVRTPKEFLNTLHVGSAAGGRGVSDPHPSCLFSSV</sequence>
<evidence type="ECO:0000313" key="2">
    <source>
        <dbReference type="EMBL" id="KIJ35083.1"/>
    </source>
</evidence>
<dbReference type="EMBL" id="KN837192">
    <property type="protein sequence ID" value="KIJ35083.1"/>
    <property type="molecule type" value="Genomic_DNA"/>
</dbReference>
<reference evidence="2 3" key="1">
    <citation type="submission" date="2014-06" db="EMBL/GenBank/DDBJ databases">
        <title>Evolutionary Origins and Diversification of the Mycorrhizal Mutualists.</title>
        <authorList>
            <consortium name="DOE Joint Genome Institute"/>
            <consortium name="Mycorrhizal Genomics Consortium"/>
            <person name="Kohler A."/>
            <person name="Kuo A."/>
            <person name="Nagy L.G."/>
            <person name="Floudas D."/>
            <person name="Copeland A."/>
            <person name="Barry K.W."/>
            <person name="Cichocki N."/>
            <person name="Veneault-Fourrey C."/>
            <person name="LaButti K."/>
            <person name="Lindquist E.A."/>
            <person name="Lipzen A."/>
            <person name="Lundell T."/>
            <person name="Morin E."/>
            <person name="Murat C."/>
            <person name="Riley R."/>
            <person name="Ohm R."/>
            <person name="Sun H."/>
            <person name="Tunlid A."/>
            <person name="Henrissat B."/>
            <person name="Grigoriev I.V."/>
            <person name="Hibbett D.S."/>
            <person name="Martin F."/>
        </authorList>
    </citation>
    <scope>NUCLEOTIDE SEQUENCE [LARGE SCALE GENOMIC DNA]</scope>
    <source>
        <strain evidence="2 3">SS14</strain>
    </source>
</reference>
<evidence type="ECO:0000256" key="1">
    <source>
        <dbReference type="SAM" id="MobiDB-lite"/>
    </source>
</evidence>
<dbReference type="Proteomes" id="UP000054279">
    <property type="component" value="Unassembled WGS sequence"/>
</dbReference>
<protein>
    <submittedName>
        <fullName evidence="2">Uncharacterized protein</fullName>
    </submittedName>
</protein>
<proteinExistence type="predicted"/>
<feature type="compositionally biased region" description="Polar residues" evidence="1">
    <location>
        <begin position="81"/>
        <end position="90"/>
    </location>
</feature>
<dbReference type="HOGENOM" id="CLU_1171259_0_0_1"/>
<feature type="region of interest" description="Disordered" evidence="1">
    <location>
        <begin position="1"/>
        <end position="127"/>
    </location>
</feature>
<dbReference type="AlphaFoldDB" id="A0A0C9TX98"/>
<organism evidence="2 3">
    <name type="scientific">Sphaerobolus stellatus (strain SS14)</name>
    <dbReference type="NCBI Taxonomy" id="990650"/>
    <lineage>
        <taxon>Eukaryota</taxon>
        <taxon>Fungi</taxon>
        <taxon>Dikarya</taxon>
        <taxon>Basidiomycota</taxon>
        <taxon>Agaricomycotina</taxon>
        <taxon>Agaricomycetes</taxon>
        <taxon>Phallomycetidae</taxon>
        <taxon>Geastrales</taxon>
        <taxon>Sphaerobolaceae</taxon>
        <taxon>Sphaerobolus</taxon>
    </lineage>
</organism>
<name>A0A0C9TX98_SPHS4</name>
<feature type="compositionally biased region" description="Polar residues" evidence="1">
    <location>
        <begin position="25"/>
        <end position="39"/>
    </location>
</feature>
<gene>
    <name evidence="2" type="ORF">M422DRAFT_51617</name>
</gene>
<evidence type="ECO:0000313" key="3">
    <source>
        <dbReference type="Proteomes" id="UP000054279"/>
    </source>
</evidence>
<feature type="compositionally biased region" description="Pro residues" evidence="1">
    <location>
        <begin position="45"/>
        <end position="57"/>
    </location>
</feature>
<keyword evidence="3" id="KW-1185">Reference proteome</keyword>
<feature type="compositionally biased region" description="Basic and acidic residues" evidence="1">
    <location>
        <begin position="103"/>
        <end position="114"/>
    </location>
</feature>
<feature type="compositionally biased region" description="Polar residues" evidence="1">
    <location>
        <begin position="63"/>
        <end position="73"/>
    </location>
</feature>
<accession>A0A0C9TX98</accession>